<dbReference type="AlphaFoldDB" id="A0A5J4YRT4"/>
<dbReference type="InterPro" id="IPR007157">
    <property type="entry name" value="PspA_VIPP1"/>
</dbReference>
<dbReference type="PANTHER" id="PTHR31088">
    <property type="entry name" value="MEMBRANE-ASSOCIATED PROTEIN VIPP1, CHLOROPLASTIC"/>
    <property type="match status" value="1"/>
</dbReference>
<comment type="caution">
    <text evidence="3">The sequence shown here is derived from an EMBL/GenBank/DDBJ whole genome shotgun (WGS) entry which is preliminary data.</text>
</comment>
<evidence type="ECO:0000313" key="3">
    <source>
        <dbReference type="EMBL" id="KAA8494016.1"/>
    </source>
</evidence>
<gene>
    <name evidence="3" type="ORF">FVE85_3991</name>
</gene>
<dbReference type="Pfam" id="PF04012">
    <property type="entry name" value="PspA_IM30"/>
    <property type="match status" value="1"/>
</dbReference>
<protein>
    <submittedName>
        <fullName evidence="3">Membrane-associated protein VIPP1, chloroplastic</fullName>
    </submittedName>
</protein>
<reference evidence="4" key="1">
    <citation type="journal article" date="2019" name="Nat. Commun.">
        <title>Expansion of phycobilisome linker gene families in mesophilic red algae.</title>
        <authorList>
            <person name="Lee J."/>
            <person name="Kim D."/>
            <person name="Bhattacharya D."/>
            <person name="Yoon H.S."/>
        </authorList>
    </citation>
    <scope>NUCLEOTIDE SEQUENCE [LARGE SCALE GENOMIC DNA]</scope>
    <source>
        <strain evidence="4">CCMP 1328</strain>
    </source>
</reference>
<name>A0A5J4YRT4_PORPP</name>
<organism evidence="3 4">
    <name type="scientific">Porphyridium purpureum</name>
    <name type="common">Red alga</name>
    <name type="synonym">Porphyridium cruentum</name>
    <dbReference type="NCBI Taxonomy" id="35688"/>
    <lineage>
        <taxon>Eukaryota</taxon>
        <taxon>Rhodophyta</taxon>
        <taxon>Bangiophyceae</taxon>
        <taxon>Porphyridiales</taxon>
        <taxon>Porphyridiaceae</taxon>
        <taxon>Porphyridium</taxon>
    </lineage>
</organism>
<accession>A0A5J4YRT4</accession>
<evidence type="ECO:0000256" key="1">
    <source>
        <dbReference type="ARBA" id="ARBA00043985"/>
    </source>
</evidence>
<feature type="coiled-coil region" evidence="2">
    <location>
        <begin position="183"/>
        <end position="217"/>
    </location>
</feature>
<dbReference type="PANTHER" id="PTHR31088:SF6">
    <property type="entry name" value="PHAGE SHOCK PROTEIN A"/>
    <property type="match status" value="1"/>
</dbReference>
<evidence type="ECO:0000256" key="2">
    <source>
        <dbReference type="SAM" id="Coils"/>
    </source>
</evidence>
<keyword evidence="4" id="KW-1185">Reference proteome</keyword>
<keyword evidence="2" id="KW-0175">Coiled coil</keyword>
<comment type="similarity">
    <text evidence="1">Belongs to the PspA/Vipp/IM30 family.</text>
</comment>
<dbReference type="Proteomes" id="UP000324585">
    <property type="component" value="Unassembled WGS sequence"/>
</dbReference>
<proteinExistence type="inferred from homology"/>
<sequence length="344" mass="39593">MCGCGRKVMAMMFVPAPAAGPVARPLRYGVSRAYDVAVLRPLGASRAGWAAGVTAGRHAARTASVARLHPRQMVRMGWVDKVVGAVQTWWGWLRSKVEDPETTVLRNMDDMQRNLKSARQAYDEMRSYVRDVQQRREHELALSKEWYQRAEYALRAGDEQMAREALQHKYSVDKKADTLGEQLTTLNASLETLKVSLAETEERVSEAMVQQQELLARVRMAKASRSAERVQQVPDFMSIRSQLEQLEESAQNLGRPSVFRRPARLPRPAPMRIVVPEHDNFARQVDDMMRAAADSFAQMDRERIRVRRTQDKIRSVQREVPFVLGEQDLYQLERDMRRLRDLFR</sequence>
<dbReference type="EMBL" id="VRMN01000005">
    <property type="protein sequence ID" value="KAA8494016.1"/>
    <property type="molecule type" value="Genomic_DNA"/>
</dbReference>
<evidence type="ECO:0000313" key="4">
    <source>
        <dbReference type="Proteomes" id="UP000324585"/>
    </source>
</evidence>